<dbReference type="Gene3D" id="2.120.10.30">
    <property type="entry name" value="TolB, C-terminal domain"/>
    <property type="match status" value="3"/>
</dbReference>
<keyword evidence="1" id="KW-0677">Repeat</keyword>
<dbReference type="InterPro" id="IPR011042">
    <property type="entry name" value="6-blade_b-propeller_TolB-like"/>
</dbReference>
<gene>
    <name evidence="4" type="ORF">DES53_11939</name>
</gene>
<feature type="signal peptide" evidence="2">
    <location>
        <begin position="1"/>
        <end position="26"/>
    </location>
</feature>
<accession>A0A366H453</accession>
<dbReference type="GO" id="GO:0003677">
    <property type="term" value="F:DNA binding"/>
    <property type="evidence" value="ECO:0007669"/>
    <property type="project" value="UniProtKB-KW"/>
</dbReference>
<keyword evidence="5" id="KW-1185">Reference proteome</keyword>
<dbReference type="SUPFAM" id="SSF101898">
    <property type="entry name" value="NHL repeat"/>
    <property type="match status" value="1"/>
</dbReference>
<reference evidence="4 5" key="1">
    <citation type="submission" date="2018-06" db="EMBL/GenBank/DDBJ databases">
        <title>Genomic Encyclopedia of Type Strains, Phase IV (KMG-IV): sequencing the most valuable type-strain genomes for metagenomic binning, comparative biology and taxonomic classification.</title>
        <authorList>
            <person name="Goeker M."/>
        </authorList>
    </citation>
    <scope>NUCLEOTIDE SEQUENCE [LARGE SCALE GENOMIC DNA]</scope>
    <source>
        <strain evidence="4 5">DSM 25532</strain>
    </source>
</reference>
<name>A0A366H453_9BACT</name>
<comment type="caution">
    <text evidence="4">The sequence shown here is derived from an EMBL/GenBank/DDBJ whole genome shotgun (WGS) entry which is preliminary data.</text>
</comment>
<feature type="chain" id="PRO_5016744448" evidence="2">
    <location>
        <begin position="27"/>
        <end position="355"/>
    </location>
</feature>
<feature type="domain" description="Teneurin NHL" evidence="3">
    <location>
        <begin position="172"/>
        <end position="253"/>
    </location>
</feature>
<evidence type="ECO:0000313" key="5">
    <source>
        <dbReference type="Proteomes" id="UP000253426"/>
    </source>
</evidence>
<dbReference type="OrthoDB" id="9799230at2"/>
<dbReference type="PANTHER" id="PTHR46388">
    <property type="entry name" value="NHL REPEAT-CONTAINING PROTEIN 2"/>
    <property type="match status" value="1"/>
</dbReference>
<keyword evidence="2" id="KW-0732">Signal</keyword>
<protein>
    <submittedName>
        <fullName evidence="4">DNA-binding beta-propeller fold protein YncE</fullName>
    </submittedName>
</protein>
<evidence type="ECO:0000259" key="3">
    <source>
        <dbReference type="Pfam" id="PF25021"/>
    </source>
</evidence>
<dbReference type="Proteomes" id="UP000253426">
    <property type="component" value="Unassembled WGS sequence"/>
</dbReference>
<dbReference type="EMBL" id="QNRR01000019">
    <property type="protein sequence ID" value="RBP35873.1"/>
    <property type="molecule type" value="Genomic_DNA"/>
</dbReference>
<evidence type="ECO:0000256" key="1">
    <source>
        <dbReference type="ARBA" id="ARBA00022737"/>
    </source>
</evidence>
<evidence type="ECO:0000313" key="4">
    <source>
        <dbReference type="EMBL" id="RBP35873.1"/>
    </source>
</evidence>
<dbReference type="Pfam" id="PF01436">
    <property type="entry name" value="NHL"/>
    <property type="match status" value="3"/>
</dbReference>
<evidence type="ECO:0000256" key="2">
    <source>
        <dbReference type="SAM" id="SignalP"/>
    </source>
</evidence>
<organism evidence="4 5">
    <name type="scientific">Roseimicrobium gellanilyticum</name>
    <dbReference type="NCBI Taxonomy" id="748857"/>
    <lineage>
        <taxon>Bacteria</taxon>
        <taxon>Pseudomonadati</taxon>
        <taxon>Verrucomicrobiota</taxon>
        <taxon>Verrucomicrobiia</taxon>
        <taxon>Verrucomicrobiales</taxon>
        <taxon>Verrucomicrobiaceae</taxon>
        <taxon>Roseimicrobium</taxon>
    </lineage>
</organism>
<sequence>MLRISPRHSLILATAFAFTAATSAFADKLVLVAGGSKDAVNIPAVDAVLKEPFGTEFDAEGNMWIVEMVSGNRLLKVDSTGKLSHVAGQLKPGFSGDGGPAIDAQFNGPHNLAVLPNGNILIGDTWNGLVREVDVKAGRVAPLKGYATPLDKAKGSGPYCITLNFTGTKLYIANLRQIQELDLTTGNLKVVAGNGQKGIPQDGALATEAPLVDPRAVAVDHEGRIYILERNGNALRVVEKDGRIRTVVNASGKKGATGDGAAAIDATMNGPKHICVDRDNSVLIADAENHLIRRYVPKDGSIQRVAGTGKKGNAGEGGDPLKIELARPHGVTIHPKTGELYITDSYNNRVLKMVK</sequence>
<dbReference type="InterPro" id="IPR001258">
    <property type="entry name" value="NHL_repeat"/>
</dbReference>
<dbReference type="Pfam" id="PF25021">
    <property type="entry name" value="TEN_NHL"/>
    <property type="match status" value="1"/>
</dbReference>
<keyword evidence="4" id="KW-0238">DNA-binding</keyword>
<proteinExistence type="predicted"/>
<dbReference type="InterPro" id="IPR056822">
    <property type="entry name" value="TEN_NHL"/>
</dbReference>
<dbReference type="AlphaFoldDB" id="A0A366H453"/>
<dbReference type="PANTHER" id="PTHR46388:SF2">
    <property type="entry name" value="NHL REPEAT-CONTAINING PROTEIN 2"/>
    <property type="match status" value="1"/>
</dbReference>
<dbReference type="RefSeq" id="WP_113962131.1">
    <property type="nucleotide sequence ID" value="NZ_QNRR01000019.1"/>
</dbReference>